<reference evidence="2" key="1">
    <citation type="journal article" date="2023" name="G3 (Bethesda)">
        <title>A reference genome for the long-term kleptoplast-retaining sea slug Elysia crispata morphotype clarki.</title>
        <authorList>
            <person name="Eastman K.E."/>
            <person name="Pendleton A.L."/>
            <person name="Shaikh M.A."/>
            <person name="Suttiyut T."/>
            <person name="Ogas R."/>
            <person name="Tomko P."/>
            <person name="Gavelis G."/>
            <person name="Widhalm J.R."/>
            <person name="Wisecaver J.H."/>
        </authorList>
    </citation>
    <scope>NUCLEOTIDE SEQUENCE</scope>
    <source>
        <strain evidence="2">ECLA1</strain>
    </source>
</reference>
<feature type="region of interest" description="Disordered" evidence="1">
    <location>
        <begin position="37"/>
        <end position="79"/>
    </location>
</feature>
<name>A0AAE1B6X3_9GAST</name>
<accession>A0AAE1B6X3</accession>
<gene>
    <name evidence="2" type="ORF">RRG08_056054</name>
</gene>
<evidence type="ECO:0000256" key="1">
    <source>
        <dbReference type="SAM" id="MobiDB-lite"/>
    </source>
</evidence>
<sequence>MNQVQPSSKEGADSYCDRKSRVRLGTVNRALIGSVSDYVLHPPPVPCNSVSSQRPRPQGQRAEPTPAPSVDVDVSAHDN</sequence>
<proteinExistence type="predicted"/>
<protein>
    <submittedName>
        <fullName evidence="2">Uncharacterized protein</fullName>
    </submittedName>
</protein>
<dbReference type="Proteomes" id="UP001283361">
    <property type="component" value="Unassembled WGS sequence"/>
</dbReference>
<comment type="caution">
    <text evidence="2">The sequence shown here is derived from an EMBL/GenBank/DDBJ whole genome shotgun (WGS) entry which is preliminary data.</text>
</comment>
<evidence type="ECO:0000313" key="3">
    <source>
        <dbReference type="Proteomes" id="UP001283361"/>
    </source>
</evidence>
<keyword evidence="3" id="KW-1185">Reference proteome</keyword>
<dbReference type="EMBL" id="JAWDGP010000436">
    <property type="protein sequence ID" value="KAK3800583.1"/>
    <property type="molecule type" value="Genomic_DNA"/>
</dbReference>
<evidence type="ECO:0000313" key="2">
    <source>
        <dbReference type="EMBL" id="KAK3800583.1"/>
    </source>
</evidence>
<organism evidence="2 3">
    <name type="scientific">Elysia crispata</name>
    <name type="common">lettuce slug</name>
    <dbReference type="NCBI Taxonomy" id="231223"/>
    <lineage>
        <taxon>Eukaryota</taxon>
        <taxon>Metazoa</taxon>
        <taxon>Spiralia</taxon>
        <taxon>Lophotrochozoa</taxon>
        <taxon>Mollusca</taxon>
        <taxon>Gastropoda</taxon>
        <taxon>Heterobranchia</taxon>
        <taxon>Euthyneura</taxon>
        <taxon>Panpulmonata</taxon>
        <taxon>Sacoglossa</taxon>
        <taxon>Placobranchoidea</taxon>
        <taxon>Plakobranchidae</taxon>
        <taxon>Elysia</taxon>
    </lineage>
</organism>
<dbReference type="AlphaFoldDB" id="A0AAE1B6X3"/>